<gene>
    <name evidence="1" type="ORF">FDG31_00815</name>
</gene>
<dbReference type="Proteomes" id="UP000486903">
    <property type="component" value="Unassembled WGS sequence"/>
</dbReference>
<evidence type="ECO:0000313" key="1">
    <source>
        <dbReference type="EMBL" id="NFV24725.1"/>
    </source>
</evidence>
<protein>
    <submittedName>
        <fullName evidence="1">Uncharacterized protein</fullName>
    </submittedName>
</protein>
<reference evidence="1 2" key="1">
    <citation type="submission" date="2019-04" db="EMBL/GenBank/DDBJ databases">
        <title>Genome sequencing of Clostridium botulinum Groups I-IV and Clostridium butyricum.</title>
        <authorList>
            <person name="Brunt J."/>
            <person name="Van Vliet A.H.M."/>
            <person name="Stringer S.C."/>
            <person name="Carter A.T."/>
            <person name="Peck M.W."/>
        </authorList>
    </citation>
    <scope>NUCLEOTIDE SEQUENCE [LARGE SCALE GENOMIC DNA]</scope>
    <source>
        <strain evidence="1 2">BL81</strain>
    </source>
</reference>
<name>A0A6B4JJ03_CLOBO</name>
<comment type="caution">
    <text evidence="1">The sequence shown here is derived from an EMBL/GenBank/DDBJ whole genome shotgun (WGS) entry which is preliminary data.</text>
</comment>
<dbReference type="AlphaFoldDB" id="A0A6B4JJ03"/>
<organism evidence="1 2">
    <name type="scientific">Clostridium botulinum</name>
    <dbReference type="NCBI Taxonomy" id="1491"/>
    <lineage>
        <taxon>Bacteria</taxon>
        <taxon>Bacillati</taxon>
        <taxon>Bacillota</taxon>
        <taxon>Clostridia</taxon>
        <taxon>Eubacteriales</taxon>
        <taxon>Clostridiaceae</taxon>
        <taxon>Clostridium</taxon>
    </lineage>
</organism>
<evidence type="ECO:0000313" key="2">
    <source>
        <dbReference type="Proteomes" id="UP000486903"/>
    </source>
</evidence>
<proteinExistence type="predicted"/>
<dbReference type="RefSeq" id="WP_003369511.1">
    <property type="nucleotide sequence ID" value="NZ_JACBBA010000001.1"/>
</dbReference>
<dbReference type="EMBL" id="SXFB01000001">
    <property type="protein sequence ID" value="NFV24725.1"/>
    <property type="molecule type" value="Genomic_DNA"/>
</dbReference>
<sequence length="126" mass="14629">MKGNKILATVLIFMSCFQSIILYNTNMLNSNLKKEELYYKNLTTNDYKNVSNINSEFENFNDLEFLEGQKQSDGSWIISLKIEGEKDKILESVSKLRNYAIKNYKIEHNKDSGSLTIELSKNNIKM</sequence>
<dbReference type="PROSITE" id="PS51257">
    <property type="entry name" value="PROKAR_LIPOPROTEIN"/>
    <property type="match status" value="1"/>
</dbReference>
<accession>A0A6B4JJ03</accession>